<dbReference type="RefSeq" id="WP_007245752.1">
    <property type="nucleotide sequence ID" value="NZ_RBQC01000011.1"/>
</dbReference>
<organism evidence="1 2">
    <name type="scientific">Pseudomonas syringae pv. tagetis</name>
    <dbReference type="NCBI Taxonomy" id="129140"/>
    <lineage>
        <taxon>Bacteria</taxon>
        <taxon>Pseudomonadati</taxon>
        <taxon>Pseudomonadota</taxon>
        <taxon>Gammaproteobacteria</taxon>
        <taxon>Pseudomonadales</taxon>
        <taxon>Pseudomonadaceae</taxon>
        <taxon>Pseudomonas</taxon>
    </lineage>
</organism>
<comment type="caution">
    <text evidence="1">The sequence shown here is derived from an EMBL/GenBank/DDBJ whole genome shotgun (WGS) entry which is preliminary data.</text>
</comment>
<protein>
    <submittedName>
        <fullName evidence="1">Uncharacterized protein</fullName>
    </submittedName>
</protein>
<reference evidence="1 2" key="1">
    <citation type="submission" date="2018-08" db="EMBL/GenBank/DDBJ databases">
        <title>Recombination of ecologically and evolutionarily significant loci maintains genetic cohesion in the Pseudomonas syringae species complex.</title>
        <authorList>
            <person name="Dillon M."/>
            <person name="Thakur S."/>
            <person name="Almeida R.N.D."/>
            <person name="Weir B.S."/>
            <person name="Guttman D.S."/>
        </authorList>
    </citation>
    <scope>NUCLEOTIDE SEQUENCE [LARGE SCALE GENOMIC DNA]</scope>
    <source>
        <strain evidence="1 2">ICMP 4092</strain>
    </source>
</reference>
<evidence type="ECO:0000313" key="1">
    <source>
        <dbReference type="EMBL" id="RMO93491.1"/>
    </source>
</evidence>
<gene>
    <name evidence="1" type="ORF">ALQ32_200067</name>
</gene>
<dbReference type="EMBL" id="RBQC01000011">
    <property type="protein sequence ID" value="RMO93491.1"/>
    <property type="molecule type" value="Genomic_DNA"/>
</dbReference>
<proteinExistence type="predicted"/>
<evidence type="ECO:0000313" key="2">
    <source>
        <dbReference type="Proteomes" id="UP000268056"/>
    </source>
</evidence>
<accession>A0A3M3ZFQ9</accession>
<sequence length="629" mass="71256">MTAEPICETTFVQTLLDIAKFPERHRAVANTWADHFGVPSERRDEFILHYLTHTSSTRCWCVTLNKDDSVARPTVARFGRQLQYFDGQLISAVRFDEKRKVPVHAPTTGRALKLAHQLIAQGSTDALLTSFCKHARDLARDESELSIKPLVKYNLGVLSSEGKNKRFYAPRNRFYITCIGATLKKFCQSLDQELLHAVRSVQCPSAKLYNWLAQGDRKRRLQALKAQPVLVPVLVLGDGMPWPMETEQRVAVQCPWGSLQEFCYSWEGDYTMDVPEFLGRAVDAGLPLNDVFAWLLSAPKSAIRYLGQLRVYDTGSALTRLNAEGLDSGWNALIAGARLGNRRPRSKAEWRSFYSIHSSIPWQVLISLRDMNNFLKGCPTDWADTAWPGITAKLVDLRELFNNLDRVDSSQTMGTRKRLHDFIGLMTYRQLSNFVDAFHHALTHIRVNLERELPLEPSDSLTRWPGLLQDDGPIKFEGTGLKIVELRCPHDLDLEHRAMGHCIDTYDYRAYSGDCRLLSIRSDDCPVASIEITLRPSPNERKTGELTLKHLHLAQVRGLANQPPAPDSAGMKAVEWFMAAARGARIAVSLEWPNMATKMDRYADKASIYNIRFGEEVIGWAEHYMDRGL</sequence>
<dbReference type="Proteomes" id="UP000268056">
    <property type="component" value="Unassembled WGS sequence"/>
</dbReference>
<name>A0A3M3ZFQ9_9PSED</name>
<dbReference type="AlphaFoldDB" id="A0A3M3ZFQ9"/>